<keyword evidence="2" id="KW-1185">Reference proteome</keyword>
<dbReference type="OrthoDB" id="212282at2157"/>
<gene>
    <name evidence="1" type="ORF">C446_04360</name>
</gene>
<evidence type="ECO:0000313" key="2">
    <source>
        <dbReference type="Proteomes" id="UP000011607"/>
    </source>
</evidence>
<dbReference type="InterPro" id="IPR038282">
    <property type="entry name" value="DUF2267_sf"/>
</dbReference>
<evidence type="ECO:0008006" key="3">
    <source>
        <dbReference type="Google" id="ProtNLM"/>
    </source>
</evidence>
<dbReference type="eggNOG" id="arCOG06189">
    <property type="taxonomic scope" value="Archaea"/>
</dbReference>
<dbReference type="RefSeq" id="WP_006671829.1">
    <property type="nucleotide sequence ID" value="NZ_AOMA01000058.1"/>
</dbReference>
<dbReference type="InterPro" id="IPR018727">
    <property type="entry name" value="DUF2267"/>
</dbReference>
<dbReference type="EMBL" id="AOMA01000058">
    <property type="protein sequence ID" value="EMA42329.1"/>
    <property type="molecule type" value="Genomic_DNA"/>
</dbReference>
<dbReference type="STRING" id="1227454.C446_04360"/>
<evidence type="ECO:0000313" key="1">
    <source>
        <dbReference type="EMBL" id="EMA42329.1"/>
    </source>
</evidence>
<dbReference type="Gene3D" id="1.10.490.110">
    <property type="entry name" value="Uncharacterized conserved protein DUF2267"/>
    <property type="match status" value="1"/>
</dbReference>
<dbReference type="Proteomes" id="UP000011607">
    <property type="component" value="Unassembled WGS sequence"/>
</dbReference>
<accession>M0MCC7</accession>
<name>M0MCC7_9EURY</name>
<sequence>MATSYNDFVGEVQHRVEAGTQAEAVRTIRAVLQTLGERVGEGGATDIAGPLPMEIDRYLLAADHGHTFGFDEFVDRVQAKLNYDDLDLEAAYGTPGDVDPAEAVYRSQAVIELVSQLVPGGDLANVENQLPAEFDDLFEFVDAETKPWDTRE</sequence>
<dbReference type="PATRIC" id="fig|1227454.3.peg.851"/>
<protein>
    <recommendedName>
        <fullName evidence="3">DUF2267 domain-containing protein</fullName>
    </recommendedName>
</protein>
<comment type="caution">
    <text evidence="1">The sequence shown here is derived from an EMBL/GenBank/DDBJ whole genome shotgun (WGS) entry which is preliminary data.</text>
</comment>
<reference evidence="1 2" key="1">
    <citation type="journal article" date="2014" name="PLoS Genet.">
        <title>Phylogenetically driven sequencing of extremely halophilic archaea reveals strategies for static and dynamic osmo-response.</title>
        <authorList>
            <person name="Becker E.A."/>
            <person name="Seitzer P.M."/>
            <person name="Tritt A."/>
            <person name="Larsen D."/>
            <person name="Krusor M."/>
            <person name="Yao A.I."/>
            <person name="Wu D."/>
            <person name="Madern D."/>
            <person name="Eisen J.A."/>
            <person name="Darling A.E."/>
            <person name="Facciotti M.T."/>
        </authorList>
    </citation>
    <scope>NUCLEOTIDE SEQUENCE [LARGE SCALE GENOMIC DNA]</scope>
    <source>
        <strain evidence="1 2">JCM 10879</strain>
    </source>
</reference>
<dbReference type="Pfam" id="PF10025">
    <property type="entry name" value="DUF2267"/>
    <property type="match status" value="1"/>
</dbReference>
<dbReference type="AlphaFoldDB" id="M0MCC7"/>
<proteinExistence type="predicted"/>
<organism evidence="1 2">
    <name type="scientific">Halobiforma nitratireducens JCM 10879</name>
    <dbReference type="NCBI Taxonomy" id="1227454"/>
    <lineage>
        <taxon>Archaea</taxon>
        <taxon>Methanobacteriati</taxon>
        <taxon>Methanobacteriota</taxon>
        <taxon>Stenosarchaea group</taxon>
        <taxon>Halobacteria</taxon>
        <taxon>Halobacteriales</taxon>
        <taxon>Natrialbaceae</taxon>
        <taxon>Halobiforma</taxon>
    </lineage>
</organism>